<dbReference type="Proteomes" id="UP000324575">
    <property type="component" value="Unassembled WGS sequence"/>
</dbReference>
<dbReference type="AlphaFoldDB" id="A0A5M8NY39"/>
<comment type="caution">
    <text evidence="1">The sequence shown here is derived from an EMBL/GenBank/DDBJ whole genome shotgun (WGS) entry which is preliminary data.</text>
</comment>
<accession>A0A5M8NY39</accession>
<dbReference type="EMBL" id="SNRX01000115">
    <property type="protein sequence ID" value="KAA6300235.1"/>
    <property type="molecule type" value="Genomic_DNA"/>
</dbReference>
<sequence>MFTHTLVEFFTEIVYRREYFNNFVDWDGIHMEINLNC</sequence>
<organism evidence="1 2">
    <name type="scientific">Candidatus Ordinivivax streblomastigis</name>
    <dbReference type="NCBI Taxonomy" id="2540710"/>
    <lineage>
        <taxon>Bacteria</taxon>
        <taxon>Pseudomonadati</taxon>
        <taxon>Bacteroidota</taxon>
        <taxon>Bacteroidia</taxon>
        <taxon>Bacteroidales</taxon>
        <taxon>Candidatus Ordinivivax</taxon>
    </lineage>
</organism>
<evidence type="ECO:0000313" key="2">
    <source>
        <dbReference type="Proteomes" id="UP000324575"/>
    </source>
</evidence>
<gene>
    <name evidence="1" type="ORF">EZS26_003626</name>
</gene>
<protein>
    <submittedName>
        <fullName evidence="1">Uncharacterized protein</fullName>
    </submittedName>
</protein>
<name>A0A5M8NY39_9BACT</name>
<evidence type="ECO:0000313" key="1">
    <source>
        <dbReference type="EMBL" id="KAA6300235.1"/>
    </source>
</evidence>
<proteinExistence type="predicted"/>
<reference evidence="1 2" key="1">
    <citation type="submission" date="2019-03" db="EMBL/GenBank/DDBJ databases">
        <title>Single cell metagenomics reveals metabolic interactions within the superorganism composed of flagellate Streblomastix strix and complex community of Bacteroidetes bacteria on its surface.</title>
        <authorList>
            <person name="Treitli S.C."/>
            <person name="Kolisko M."/>
            <person name="Husnik F."/>
            <person name="Keeling P."/>
            <person name="Hampl V."/>
        </authorList>
    </citation>
    <scope>NUCLEOTIDE SEQUENCE [LARGE SCALE GENOMIC DNA]</scope>
    <source>
        <strain evidence="1">St1</strain>
    </source>
</reference>